<evidence type="ECO:0000313" key="1">
    <source>
        <dbReference type="EMBL" id="CAD7696005.1"/>
    </source>
</evidence>
<reference evidence="1" key="1">
    <citation type="submission" date="2020-12" db="EMBL/GenBank/DDBJ databases">
        <authorList>
            <person name="Iha C."/>
        </authorList>
    </citation>
    <scope>NUCLEOTIDE SEQUENCE</scope>
</reference>
<keyword evidence="2" id="KW-1185">Reference proteome</keyword>
<organism evidence="1 2">
    <name type="scientific">Ostreobium quekettii</name>
    <dbReference type="NCBI Taxonomy" id="121088"/>
    <lineage>
        <taxon>Eukaryota</taxon>
        <taxon>Viridiplantae</taxon>
        <taxon>Chlorophyta</taxon>
        <taxon>core chlorophytes</taxon>
        <taxon>Ulvophyceae</taxon>
        <taxon>TCBD clade</taxon>
        <taxon>Bryopsidales</taxon>
        <taxon>Ostreobineae</taxon>
        <taxon>Ostreobiaceae</taxon>
        <taxon>Ostreobium</taxon>
    </lineage>
</organism>
<protein>
    <submittedName>
        <fullName evidence="1">Uncharacterized protein</fullName>
    </submittedName>
</protein>
<proteinExistence type="predicted"/>
<evidence type="ECO:0000313" key="2">
    <source>
        <dbReference type="Proteomes" id="UP000708148"/>
    </source>
</evidence>
<sequence>MRRCVPVRSIMRCNSGITFLCKGFTCQFMLGVMCLVVGHSTAVKVGRHSAELLLDERCVAHDSAARVANVLGQWYFNLYRTEDNKTLEMFVRRNGTILSLITLRAPGRLSGRQSGC</sequence>
<accession>A0A8S1ILU1</accession>
<dbReference type="EMBL" id="CAJHUC010000419">
    <property type="protein sequence ID" value="CAD7696005.1"/>
    <property type="molecule type" value="Genomic_DNA"/>
</dbReference>
<comment type="caution">
    <text evidence="1">The sequence shown here is derived from an EMBL/GenBank/DDBJ whole genome shotgun (WGS) entry which is preliminary data.</text>
</comment>
<gene>
    <name evidence="1" type="ORF">OSTQU699_LOCUS1366</name>
</gene>
<dbReference type="AlphaFoldDB" id="A0A8S1ILU1"/>
<dbReference type="Proteomes" id="UP000708148">
    <property type="component" value="Unassembled WGS sequence"/>
</dbReference>
<name>A0A8S1ILU1_9CHLO</name>